<dbReference type="AlphaFoldDB" id="A0ABD2ISB8"/>
<keyword evidence="2" id="KW-1185">Reference proteome</keyword>
<sequence length="136" mass="15182">MQGNGNDMFVLNDCAQADGKCGNGTIDKFCEKPLKWKCEECTGANCNNISKLSTASTAKPTIKPTTVENDEKQINPNTTSGCLISSMCTPLLPKVKLTKRFGIGKWCDGLIKTWKMWKHNKDEIINDFIESVDKYR</sequence>
<protein>
    <submittedName>
        <fullName evidence="1">Uncharacterized protein</fullName>
    </submittedName>
</protein>
<dbReference type="EMBL" id="JBICBT010001120">
    <property type="protein sequence ID" value="KAL3082126.1"/>
    <property type="molecule type" value="Genomic_DNA"/>
</dbReference>
<comment type="caution">
    <text evidence="1">The sequence shown here is derived from an EMBL/GenBank/DDBJ whole genome shotgun (WGS) entry which is preliminary data.</text>
</comment>
<accession>A0ABD2ISB8</accession>
<dbReference type="Proteomes" id="UP001620626">
    <property type="component" value="Unassembled WGS sequence"/>
</dbReference>
<reference evidence="1 2" key="1">
    <citation type="submission" date="2024-10" db="EMBL/GenBank/DDBJ databases">
        <authorList>
            <person name="Kim D."/>
        </authorList>
    </citation>
    <scope>NUCLEOTIDE SEQUENCE [LARGE SCALE GENOMIC DNA]</scope>
    <source>
        <strain evidence="1">BH-2024</strain>
    </source>
</reference>
<evidence type="ECO:0000313" key="1">
    <source>
        <dbReference type="EMBL" id="KAL3082126.1"/>
    </source>
</evidence>
<evidence type="ECO:0000313" key="2">
    <source>
        <dbReference type="Proteomes" id="UP001620626"/>
    </source>
</evidence>
<proteinExistence type="predicted"/>
<organism evidence="1 2">
    <name type="scientific">Heterodera trifolii</name>
    <dbReference type="NCBI Taxonomy" id="157864"/>
    <lineage>
        <taxon>Eukaryota</taxon>
        <taxon>Metazoa</taxon>
        <taxon>Ecdysozoa</taxon>
        <taxon>Nematoda</taxon>
        <taxon>Chromadorea</taxon>
        <taxon>Rhabditida</taxon>
        <taxon>Tylenchina</taxon>
        <taxon>Tylenchomorpha</taxon>
        <taxon>Tylenchoidea</taxon>
        <taxon>Heteroderidae</taxon>
        <taxon>Heteroderinae</taxon>
        <taxon>Heterodera</taxon>
    </lineage>
</organism>
<gene>
    <name evidence="1" type="ORF">niasHT_037016</name>
</gene>
<name>A0ABD2ISB8_9BILA</name>